<accession>A0AAE3UK19</accession>
<gene>
    <name evidence="1" type="ORF">QNI22_35845</name>
</gene>
<name>A0AAE3UK19_9BACT</name>
<reference evidence="1" key="1">
    <citation type="submission" date="2023-05" db="EMBL/GenBank/DDBJ databases">
        <authorList>
            <person name="Zhang X."/>
        </authorList>
    </citation>
    <scope>NUCLEOTIDE SEQUENCE</scope>
    <source>
        <strain evidence="1">BD1B2-1</strain>
    </source>
</reference>
<dbReference type="EMBL" id="JASJOU010000020">
    <property type="protein sequence ID" value="MDJ1506088.1"/>
    <property type="molecule type" value="Genomic_DNA"/>
</dbReference>
<dbReference type="Proteomes" id="UP001232063">
    <property type="component" value="Unassembled WGS sequence"/>
</dbReference>
<organism evidence="1 2">
    <name type="scientific">Xanthocytophaga agilis</name>
    <dbReference type="NCBI Taxonomy" id="3048010"/>
    <lineage>
        <taxon>Bacteria</taxon>
        <taxon>Pseudomonadati</taxon>
        <taxon>Bacteroidota</taxon>
        <taxon>Cytophagia</taxon>
        <taxon>Cytophagales</taxon>
        <taxon>Rhodocytophagaceae</taxon>
        <taxon>Xanthocytophaga</taxon>
    </lineage>
</organism>
<sequence length="55" mass="6097">MQGRTHVCTRFPTDPVYVYKPTSGNVGVPLAGTRVSNNECLGLIRNRRLTDPNHS</sequence>
<comment type="caution">
    <text evidence="1">The sequence shown here is derived from an EMBL/GenBank/DDBJ whole genome shotgun (WGS) entry which is preliminary data.</text>
</comment>
<keyword evidence="2" id="KW-1185">Reference proteome</keyword>
<proteinExistence type="predicted"/>
<dbReference type="AlphaFoldDB" id="A0AAE3UK19"/>
<evidence type="ECO:0000313" key="1">
    <source>
        <dbReference type="EMBL" id="MDJ1506088.1"/>
    </source>
</evidence>
<protein>
    <submittedName>
        <fullName evidence="1">Uncharacterized protein</fullName>
    </submittedName>
</protein>
<evidence type="ECO:0000313" key="2">
    <source>
        <dbReference type="Proteomes" id="UP001232063"/>
    </source>
</evidence>